<dbReference type="Proteomes" id="UP000003053">
    <property type="component" value="Unassembled WGS sequence"/>
</dbReference>
<comment type="caution">
    <text evidence="1">The sequence shown here is derived from an EMBL/GenBank/DDBJ whole genome shotgun (WGS) entry which is preliminary data.</text>
</comment>
<dbReference type="AlphaFoldDB" id="A4BXK6"/>
<gene>
    <name evidence="1" type="ORF">PI23P_04347</name>
</gene>
<dbReference type="EMBL" id="AAOG01000001">
    <property type="protein sequence ID" value="EAR13697.1"/>
    <property type="molecule type" value="Genomic_DNA"/>
</dbReference>
<sequence>MVFYPEFSDLGFAIEVEKQIKMWVKTKKEALMNKESEKLPNLAKKNFKYVF</sequence>
<proteinExistence type="predicted"/>
<name>A4BXK6_9FLAO</name>
<organism evidence="1 2">
    <name type="scientific">Polaribacter irgensii 23-P</name>
    <dbReference type="NCBI Taxonomy" id="313594"/>
    <lineage>
        <taxon>Bacteria</taxon>
        <taxon>Pseudomonadati</taxon>
        <taxon>Bacteroidota</taxon>
        <taxon>Flavobacteriia</taxon>
        <taxon>Flavobacteriales</taxon>
        <taxon>Flavobacteriaceae</taxon>
    </lineage>
</organism>
<evidence type="ECO:0000313" key="2">
    <source>
        <dbReference type="Proteomes" id="UP000003053"/>
    </source>
</evidence>
<keyword evidence="2" id="KW-1185">Reference proteome</keyword>
<accession>A4BXK6</accession>
<protein>
    <submittedName>
        <fullName evidence="1">Uncharacterized protein</fullName>
    </submittedName>
</protein>
<dbReference type="STRING" id="313594.PI23P_04347"/>
<evidence type="ECO:0000313" key="1">
    <source>
        <dbReference type="EMBL" id="EAR13697.1"/>
    </source>
</evidence>
<reference evidence="1 2" key="1">
    <citation type="submission" date="2006-02" db="EMBL/GenBank/DDBJ databases">
        <authorList>
            <person name="Murray A."/>
            <person name="Staley J."/>
            <person name="Ferriera S."/>
            <person name="Johnson J."/>
            <person name="Kravitz S."/>
            <person name="Halpern A."/>
            <person name="Remington K."/>
            <person name="Beeson K."/>
            <person name="Tran B."/>
            <person name="Rogers Y.-H."/>
            <person name="Friedman R."/>
            <person name="Venter J.C."/>
        </authorList>
    </citation>
    <scope>NUCLEOTIDE SEQUENCE [LARGE SCALE GENOMIC DNA]</scope>
    <source>
        <strain evidence="1 2">23-P</strain>
    </source>
</reference>
<dbReference type="HOGENOM" id="CLU_3102076_0_0_10"/>